<proteinExistence type="predicted"/>
<evidence type="ECO:0000256" key="1">
    <source>
        <dbReference type="SAM" id="Coils"/>
    </source>
</evidence>
<name>A0A7S4HBY0_GUITH</name>
<feature type="region of interest" description="Disordered" evidence="2">
    <location>
        <begin position="1"/>
        <end position="33"/>
    </location>
</feature>
<feature type="coiled-coil region" evidence="1">
    <location>
        <begin position="141"/>
        <end position="168"/>
    </location>
</feature>
<accession>A0A7S4HBY0</accession>
<feature type="compositionally biased region" description="Acidic residues" evidence="2">
    <location>
        <begin position="247"/>
        <end position="262"/>
    </location>
</feature>
<keyword evidence="1" id="KW-0175">Coiled coil</keyword>
<feature type="compositionally biased region" description="Basic and acidic residues" evidence="2">
    <location>
        <begin position="327"/>
        <end position="366"/>
    </location>
</feature>
<dbReference type="AlphaFoldDB" id="A0A7S4HBY0"/>
<evidence type="ECO:0000256" key="2">
    <source>
        <dbReference type="SAM" id="MobiDB-lite"/>
    </source>
</evidence>
<protein>
    <submittedName>
        <fullName evidence="3">Uncharacterized protein</fullName>
    </submittedName>
</protein>
<feature type="region of interest" description="Disordered" evidence="2">
    <location>
        <begin position="324"/>
        <end position="366"/>
    </location>
</feature>
<gene>
    <name evidence="3" type="ORF">GTHE00462_LOCUS3342</name>
</gene>
<feature type="region of interest" description="Disordered" evidence="2">
    <location>
        <begin position="229"/>
        <end position="266"/>
    </location>
</feature>
<evidence type="ECO:0000313" key="3">
    <source>
        <dbReference type="EMBL" id="CAE2194031.1"/>
    </source>
</evidence>
<feature type="region of interest" description="Disordered" evidence="2">
    <location>
        <begin position="69"/>
        <end position="116"/>
    </location>
</feature>
<reference evidence="3" key="1">
    <citation type="submission" date="2021-01" db="EMBL/GenBank/DDBJ databases">
        <authorList>
            <person name="Corre E."/>
            <person name="Pelletier E."/>
            <person name="Niang G."/>
            <person name="Scheremetjew M."/>
            <person name="Finn R."/>
            <person name="Kale V."/>
            <person name="Holt S."/>
            <person name="Cochrane G."/>
            <person name="Meng A."/>
            <person name="Brown T."/>
            <person name="Cohen L."/>
        </authorList>
    </citation>
    <scope>NUCLEOTIDE SEQUENCE</scope>
    <source>
        <strain evidence="3">CCMP 2712</strain>
    </source>
</reference>
<feature type="compositionally biased region" description="Basic and acidic residues" evidence="2">
    <location>
        <begin position="20"/>
        <end position="33"/>
    </location>
</feature>
<organism evidence="3">
    <name type="scientific">Guillardia theta</name>
    <name type="common">Cryptophyte</name>
    <name type="synonym">Cryptomonas phi</name>
    <dbReference type="NCBI Taxonomy" id="55529"/>
    <lineage>
        <taxon>Eukaryota</taxon>
        <taxon>Cryptophyceae</taxon>
        <taxon>Pyrenomonadales</taxon>
        <taxon>Geminigeraceae</taxon>
        <taxon>Guillardia</taxon>
    </lineage>
</organism>
<dbReference type="EMBL" id="HBKN01003991">
    <property type="protein sequence ID" value="CAE2194031.1"/>
    <property type="molecule type" value="Transcribed_RNA"/>
</dbReference>
<sequence length="366" mass="42109">MASEEDEFQIFSASPQRWRAASDSRGEETLQEEGRGLCLSDLQREAHASKIENIRRQLAMSHVAVVGKKVGRSSSSRPTGDGMVDLIKRRSEGEDESERSRATMTRSLMETRPSKSAEVMRHLLSSLAEKERLWGEELMRGSKLEAENAELRAKVEALQEKTSHLQQRMQSDHEFYNKSIDEMNAKVARKDEELLQLHSLNLSLVDKLSWSKTKIRQLTQRNRLLQKFSAADSTRRKRHERSVGQSTEEESFEESDTDMAEDNVDRRSYNKKLQELYALKALRRAIEMERENQQTTISANKDAAGKLFSSKTAASQLSLYERLLQSRMRESRGHKQSHEDHQDPSHAHGPKLEGEERQAEERQDED</sequence>